<evidence type="ECO:0000313" key="1">
    <source>
        <dbReference type="EMBL" id="MPL71890.1"/>
    </source>
</evidence>
<dbReference type="EMBL" id="VSSQ01000062">
    <property type="protein sequence ID" value="MPL71890.1"/>
    <property type="molecule type" value="Genomic_DNA"/>
</dbReference>
<dbReference type="AlphaFoldDB" id="A0A644TYB6"/>
<organism evidence="1">
    <name type="scientific">bioreactor metagenome</name>
    <dbReference type="NCBI Taxonomy" id="1076179"/>
    <lineage>
        <taxon>unclassified sequences</taxon>
        <taxon>metagenomes</taxon>
        <taxon>ecological metagenomes</taxon>
    </lineage>
</organism>
<sequence>MNYWLAPNGRVYTTSGIGYHCEKALEIIDDKFPEILDKNGIFPYEKMDPVSFLESKGYIRYMDWNGNWRGKPMWIIHHQKPTRQQIKKMFDLTGYQH</sequence>
<proteinExistence type="predicted"/>
<gene>
    <name evidence="1" type="ORF">SDC9_17669</name>
</gene>
<accession>A0A644TYB6</accession>
<reference evidence="1" key="1">
    <citation type="submission" date="2019-08" db="EMBL/GenBank/DDBJ databases">
        <authorList>
            <person name="Kucharzyk K."/>
            <person name="Murdoch R.W."/>
            <person name="Higgins S."/>
            <person name="Loffler F."/>
        </authorList>
    </citation>
    <scope>NUCLEOTIDE SEQUENCE</scope>
</reference>
<name>A0A644TYB6_9ZZZZ</name>
<comment type="caution">
    <text evidence="1">The sequence shown here is derived from an EMBL/GenBank/DDBJ whole genome shotgun (WGS) entry which is preliminary data.</text>
</comment>
<protein>
    <submittedName>
        <fullName evidence="1">Uncharacterized protein</fullName>
    </submittedName>
</protein>